<name>A0ABW3LSZ7_9BACI</name>
<evidence type="ECO:0000256" key="6">
    <source>
        <dbReference type="HAMAP-Rule" id="MF_00114"/>
    </source>
</evidence>
<keyword evidence="3 6" id="KW-0456">Lyase</keyword>
<comment type="caution">
    <text evidence="7">The sequence shown here is derived from an EMBL/GenBank/DDBJ whole genome shotgun (WGS) entry which is preliminary data.</text>
</comment>
<gene>
    <name evidence="6 7" type="primary">deoC</name>
    <name evidence="7" type="ORF">ACFQ3N_17385</name>
</gene>
<dbReference type="GO" id="GO:0004139">
    <property type="term" value="F:deoxyribose-phosphate aldolase activity"/>
    <property type="evidence" value="ECO:0007669"/>
    <property type="project" value="UniProtKB-EC"/>
</dbReference>
<dbReference type="InterPro" id="IPR013785">
    <property type="entry name" value="Aldolase_TIM"/>
</dbReference>
<dbReference type="InterPro" id="IPR002915">
    <property type="entry name" value="DeoC/FbaB/LacD_aldolase"/>
</dbReference>
<dbReference type="Proteomes" id="UP001597040">
    <property type="component" value="Unassembled WGS sequence"/>
</dbReference>
<evidence type="ECO:0000313" key="8">
    <source>
        <dbReference type="Proteomes" id="UP001597040"/>
    </source>
</evidence>
<dbReference type="CDD" id="cd00959">
    <property type="entry name" value="DeoC"/>
    <property type="match status" value="1"/>
</dbReference>
<dbReference type="HAMAP" id="MF_00114">
    <property type="entry name" value="DeoC_type1"/>
    <property type="match status" value="1"/>
</dbReference>
<dbReference type="Pfam" id="PF01791">
    <property type="entry name" value="DeoC"/>
    <property type="match status" value="1"/>
</dbReference>
<dbReference type="PANTHER" id="PTHR10889:SF1">
    <property type="entry name" value="DEOXYRIBOSE-PHOSPHATE ALDOLASE"/>
    <property type="match status" value="1"/>
</dbReference>
<feature type="active site" description="Schiff-base intermediate with acetaldehyde" evidence="6">
    <location>
        <position position="147"/>
    </location>
</feature>
<dbReference type="RefSeq" id="WP_390363979.1">
    <property type="nucleotide sequence ID" value="NZ_JBHTKJ010000061.1"/>
</dbReference>
<feature type="active site" description="Proton donor/acceptor" evidence="6">
    <location>
        <position position="84"/>
    </location>
</feature>
<comment type="function">
    <text evidence="6">Catalyzes a reversible aldol reaction between acetaldehyde and D-glyceraldehyde 3-phosphate to generate 2-deoxy-D-ribose 5-phosphate.</text>
</comment>
<evidence type="ECO:0000256" key="4">
    <source>
        <dbReference type="ARBA" id="ARBA00023270"/>
    </source>
</evidence>
<organism evidence="7 8">
    <name type="scientific">Virgibacillus byunsanensis</name>
    <dbReference type="NCBI Taxonomy" id="570945"/>
    <lineage>
        <taxon>Bacteria</taxon>
        <taxon>Bacillati</taxon>
        <taxon>Bacillota</taxon>
        <taxon>Bacilli</taxon>
        <taxon>Bacillales</taxon>
        <taxon>Bacillaceae</taxon>
        <taxon>Virgibacillus</taxon>
    </lineage>
</organism>
<evidence type="ECO:0000313" key="7">
    <source>
        <dbReference type="EMBL" id="MFD1040149.1"/>
    </source>
</evidence>
<accession>A0ABW3LSZ7</accession>
<dbReference type="EC" id="4.1.2.4" evidence="6"/>
<dbReference type="Gene3D" id="3.20.20.70">
    <property type="entry name" value="Aldolase class I"/>
    <property type="match status" value="1"/>
</dbReference>
<comment type="catalytic activity">
    <reaction evidence="5 6">
        <text>2-deoxy-D-ribose 5-phosphate = D-glyceraldehyde 3-phosphate + acetaldehyde</text>
        <dbReference type="Rhea" id="RHEA:12821"/>
        <dbReference type="ChEBI" id="CHEBI:15343"/>
        <dbReference type="ChEBI" id="CHEBI:59776"/>
        <dbReference type="ChEBI" id="CHEBI:62877"/>
        <dbReference type="EC" id="4.1.2.4"/>
    </reaction>
</comment>
<comment type="pathway">
    <text evidence="6">Carbohydrate degradation; 2-deoxy-D-ribose 1-phosphate degradation; D-glyceraldehyde 3-phosphate and acetaldehyde from 2-deoxy-alpha-D-ribose 1-phosphate: step 2/2.</text>
</comment>
<evidence type="ECO:0000256" key="2">
    <source>
        <dbReference type="ARBA" id="ARBA00022490"/>
    </source>
</evidence>
<dbReference type="SMART" id="SM01133">
    <property type="entry name" value="DeoC"/>
    <property type="match status" value="1"/>
</dbReference>
<proteinExistence type="inferred from homology"/>
<comment type="subcellular location">
    <subcellularLocation>
        <location evidence="6">Cytoplasm</location>
    </subcellularLocation>
</comment>
<feature type="active site" description="Proton donor/acceptor" evidence="6">
    <location>
        <position position="176"/>
    </location>
</feature>
<sequence length="215" mass="22461">MIDHTLLKPDSTRDQVVQICQEAMEYEFATVCINPFWVSTAARELAGTNVGITTVIGFPLGATSTFTKVSEARDAIAAGATEIDMVINIGALKSGDNEAVKKDIEGVVLAVNKQAVVKTIIETGFLTEEEKKKACLLAKMAGSDFVKTSTGFGPGCATPEDIALMRETVGPDIGVKASACVRDLDTARKMVAAGATRIGASSGIAIAKGEQGKGY</sequence>
<evidence type="ECO:0000256" key="5">
    <source>
        <dbReference type="ARBA" id="ARBA00048791"/>
    </source>
</evidence>
<dbReference type="NCBIfam" id="TIGR00126">
    <property type="entry name" value="deoC"/>
    <property type="match status" value="1"/>
</dbReference>
<comment type="similarity">
    <text evidence="1 6">Belongs to the DeoC/FbaB aldolase family. DeoC type 1 subfamily.</text>
</comment>
<reference evidence="8" key="1">
    <citation type="journal article" date="2019" name="Int. J. Syst. Evol. Microbiol.">
        <title>The Global Catalogue of Microorganisms (GCM) 10K type strain sequencing project: providing services to taxonomists for standard genome sequencing and annotation.</title>
        <authorList>
            <consortium name="The Broad Institute Genomics Platform"/>
            <consortium name="The Broad Institute Genome Sequencing Center for Infectious Disease"/>
            <person name="Wu L."/>
            <person name="Ma J."/>
        </authorList>
    </citation>
    <scope>NUCLEOTIDE SEQUENCE [LARGE SCALE GENOMIC DNA]</scope>
    <source>
        <strain evidence="8">CCUG 56754</strain>
    </source>
</reference>
<protein>
    <recommendedName>
        <fullName evidence="6">Deoxyribose-phosphate aldolase</fullName>
        <shortName evidence="6">DERA</shortName>
        <ecNumber evidence="6">4.1.2.4</ecNumber>
    </recommendedName>
    <alternativeName>
        <fullName evidence="6">2-deoxy-D-ribose 5-phosphate aldolase</fullName>
    </alternativeName>
    <alternativeName>
        <fullName evidence="6">Phosphodeoxyriboaldolase</fullName>
        <shortName evidence="6">Deoxyriboaldolase</shortName>
    </alternativeName>
</protein>
<evidence type="ECO:0000256" key="1">
    <source>
        <dbReference type="ARBA" id="ARBA00010936"/>
    </source>
</evidence>
<dbReference type="InterPro" id="IPR011343">
    <property type="entry name" value="DeoC"/>
</dbReference>
<dbReference type="EMBL" id="JBHTKJ010000061">
    <property type="protein sequence ID" value="MFD1040149.1"/>
    <property type="molecule type" value="Genomic_DNA"/>
</dbReference>
<dbReference type="InterPro" id="IPR028581">
    <property type="entry name" value="DeoC_typeI"/>
</dbReference>
<dbReference type="PIRSF" id="PIRSF001357">
    <property type="entry name" value="DeoC"/>
    <property type="match status" value="1"/>
</dbReference>
<keyword evidence="4 6" id="KW-0704">Schiff base</keyword>
<dbReference type="SUPFAM" id="SSF51569">
    <property type="entry name" value="Aldolase"/>
    <property type="match status" value="1"/>
</dbReference>
<dbReference type="PANTHER" id="PTHR10889">
    <property type="entry name" value="DEOXYRIBOSE-PHOSPHATE ALDOLASE"/>
    <property type="match status" value="1"/>
</dbReference>
<evidence type="ECO:0000256" key="3">
    <source>
        <dbReference type="ARBA" id="ARBA00023239"/>
    </source>
</evidence>
<keyword evidence="2 6" id="KW-0963">Cytoplasm</keyword>
<keyword evidence="8" id="KW-1185">Reference proteome</keyword>